<dbReference type="OrthoDB" id="1110431at2"/>
<dbReference type="RefSeq" id="WP_157482824.1">
    <property type="nucleotide sequence ID" value="NZ_BAZW01000046.1"/>
</dbReference>
<name>A0A0E9M1L8_9BACT</name>
<reference evidence="2 3" key="1">
    <citation type="journal article" date="2015" name="Microbes Environ.">
        <title>Distribution and evolution of nitrogen fixation genes in the phylum bacteroidetes.</title>
        <authorList>
            <person name="Inoue J."/>
            <person name="Oshima K."/>
            <person name="Suda W."/>
            <person name="Sakamoto M."/>
            <person name="Iino T."/>
            <person name="Noda S."/>
            <person name="Hongoh Y."/>
            <person name="Hattori M."/>
            <person name="Ohkuma M."/>
        </authorList>
    </citation>
    <scope>NUCLEOTIDE SEQUENCE [LARGE SCALE GENOMIC DNA]</scope>
    <source>
        <strain evidence="2">JCM 15548</strain>
    </source>
</reference>
<comment type="caution">
    <text evidence="2">The sequence shown here is derived from an EMBL/GenBank/DDBJ whole genome shotgun (WGS) entry which is preliminary data.</text>
</comment>
<gene>
    <name evidence="2" type="ORF">JCM15548_13724</name>
</gene>
<dbReference type="STRING" id="1236989.JCM15548_13724"/>
<evidence type="ECO:0000256" key="1">
    <source>
        <dbReference type="SAM" id="MobiDB-lite"/>
    </source>
</evidence>
<organism evidence="2 3">
    <name type="scientific">Geofilum rubicundum JCM 15548</name>
    <dbReference type="NCBI Taxonomy" id="1236989"/>
    <lineage>
        <taxon>Bacteria</taxon>
        <taxon>Pseudomonadati</taxon>
        <taxon>Bacteroidota</taxon>
        <taxon>Bacteroidia</taxon>
        <taxon>Marinilabiliales</taxon>
        <taxon>Marinilabiliaceae</taxon>
        <taxon>Geofilum</taxon>
    </lineage>
</organism>
<evidence type="ECO:0000313" key="3">
    <source>
        <dbReference type="Proteomes" id="UP000032900"/>
    </source>
</evidence>
<protein>
    <submittedName>
        <fullName evidence="2">DNA primase</fullName>
    </submittedName>
</protein>
<feature type="region of interest" description="Disordered" evidence="1">
    <location>
        <begin position="137"/>
        <end position="162"/>
    </location>
</feature>
<accession>A0A0E9M1L8</accession>
<sequence length="400" mass="45419">MKPKKGSSWSFSKWAASMIKIYPGNAELLIAYYISTIFSDLIYKANFGYFPLLFLFGKRQSGKSTAARSIMYMFGKPPMEDGINLASGSTSTGMQRSMDSTTNHPFWGNEYKNSIHKNTIEALKGIADRNGKLTGVKSGGNETKIAKPRGSGIISGQDLPTQDPALSSRSLLGEFDDTNRGNYSDLKLFKAAEESLQFTNITCSVFDYRYLIEEHYSKIEPEISSEVMDELVREYGNVDRRTVLNISSVLTPMKILMEQSDLGFPFDFLSAKNALTRSAKLTISVQNQSDEVEQYFHVLQSLLNLYKITEHTHYKMEAAENNEKHLYLRVGAIHGLYREQARKEGITVLDQAVIGEYLKKHRSFIDYRRKNVKFGSNRTSAYIMNYDTLKDQGIELERFI</sequence>
<dbReference type="EMBL" id="BAZW01000046">
    <property type="protein sequence ID" value="GAO31369.1"/>
    <property type="molecule type" value="Genomic_DNA"/>
</dbReference>
<keyword evidence="3" id="KW-1185">Reference proteome</keyword>
<proteinExistence type="predicted"/>
<evidence type="ECO:0000313" key="2">
    <source>
        <dbReference type="EMBL" id="GAO31369.1"/>
    </source>
</evidence>
<dbReference type="Proteomes" id="UP000032900">
    <property type="component" value="Unassembled WGS sequence"/>
</dbReference>
<dbReference type="AlphaFoldDB" id="A0A0E9M1L8"/>